<sequence>MNINQDKRVKETTHPRPINAIPPTLWMQAAIITLGAFATMLSSTMLSAALPAMAAGLWRDGHGNTMDSNGVSYGPCGRRSA</sequence>
<feature type="transmembrane region" description="Helical" evidence="1">
    <location>
        <begin position="25"/>
        <end position="50"/>
    </location>
</feature>
<gene>
    <name evidence="2" type="ORF">NCTC11685_01355</name>
</gene>
<keyword evidence="1" id="KW-1133">Transmembrane helix</keyword>
<proteinExistence type="predicted"/>
<organism evidence="2 3">
    <name type="scientific">Klebsiella michiganensis</name>
    <dbReference type="NCBI Taxonomy" id="1134687"/>
    <lineage>
        <taxon>Bacteria</taxon>
        <taxon>Pseudomonadati</taxon>
        <taxon>Pseudomonadota</taxon>
        <taxon>Gammaproteobacteria</taxon>
        <taxon>Enterobacterales</taxon>
        <taxon>Enterobacteriaceae</taxon>
        <taxon>Klebsiella/Raoultella group</taxon>
        <taxon>Klebsiella</taxon>
    </lineage>
</organism>
<reference evidence="2 3" key="1">
    <citation type="submission" date="2018-06" db="EMBL/GenBank/DDBJ databases">
        <authorList>
            <consortium name="Pathogen Informatics"/>
            <person name="Doyle S."/>
        </authorList>
    </citation>
    <scope>NUCLEOTIDE SEQUENCE [LARGE SCALE GENOMIC DNA]</scope>
    <source>
        <strain evidence="2 3">NCTC11685</strain>
    </source>
</reference>
<protein>
    <submittedName>
        <fullName evidence="2">Drug resistance MFS transporter, drug:H+ antiporter-1 (DHA2) family protein</fullName>
    </submittedName>
</protein>
<evidence type="ECO:0000313" key="2">
    <source>
        <dbReference type="EMBL" id="STV75109.1"/>
    </source>
</evidence>
<evidence type="ECO:0000256" key="1">
    <source>
        <dbReference type="SAM" id="Phobius"/>
    </source>
</evidence>
<evidence type="ECO:0000313" key="3">
    <source>
        <dbReference type="Proteomes" id="UP000254863"/>
    </source>
</evidence>
<comment type="caution">
    <text evidence="2">The sequence shown here is derived from an EMBL/GenBank/DDBJ whole genome shotgun (WGS) entry which is preliminary data.</text>
</comment>
<dbReference type="Proteomes" id="UP000254863">
    <property type="component" value="Unassembled WGS sequence"/>
</dbReference>
<dbReference type="EMBL" id="UGMS01000001">
    <property type="protein sequence ID" value="STV75109.1"/>
    <property type="molecule type" value="Genomic_DNA"/>
</dbReference>
<keyword evidence="1" id="KW-0812">Transmembrane</keyword>
<keyword evidence="1" id="KW-0472">Membrane</keyword>
<dbReference type="AlphaFoldDB" id="A0A7H4N278"/>
<accession>A0A7H4N278</accession>
<name>A0A7H4N278_9ENTR</name>